<dbReference type="EnsemblMetazoa" id="XM_030990743">
    <property type="protein sequence ID" value="XP_030846603"/>
    <property type="gene ID" value="LOC580448"/>
</dbReference>
<evidence type="ECO:0000313" key="11">
    <source>
        <dbReference type="Proteomes" id="UP000007110"/>
    </source>
</evidence>
<feature type="binding site" evidence="6">
    <location>
        <position position="45"/>
    </location>
    <ligand>
        <name>Na(+)</name>
        <dbReference type="ChEBI" id="CHEBI:29101"/>
        <label>1</label>
    </ligand>
</feature>
<feature type="transmembrane region" description="Helical" evidence="9">
    <location>
        <begin position="267"/>
        <end position="290"/>
    </location>
</feature>
<dbReference type="GO" id="GO:0006865">
    <property type="term" value="P:amino acid transport"/>
    <property type="evidence" value="ECO:0000318"/>
    <property type="project" value="GO_Central"/>
</dbReference>
<evidence type="ECO:0000256" key="5">
    <source>
        <dbReference type="ARBA" id="ARBA00023136"/>
    </source>
</evidence>
<evidence type="ECO:0000256" key="9">
    <source>
        <dbReference type="SAM" id="Phobius"/>
    </source>
</evidence>
<keyword evidence="5 9" id="KW-0472">Membrane</keyword>
<dbReference type="RefSeq" id="XP_030846603.1">
    <property type="nucleotide sequence ID" value="XM_030990743.1"/>
</dbReference>
<feature type="binding site" evidence="6">
    <location>
        <position position="410"/>
    </location>
    <ligand>
        <name>Na(+)</name>
        <dbReference type="ChEBI" id="CHEBI:29101"/>
        <label>1</label>
    </ligand>
</feature>
<evidence type="ECO:0000256" key="3">
    <source>
        <dbReference type="ARBA" id="ARBA00022692"/>
    </source>
</evidence>
<evidence type="ECO:0000256" key="1">
    <source>
        <dbReference type="ARBA" id="ARBA00004141"/>
    </source>
</evidence>
<dbReference type="InterPro" id="IPR000175">
    <property type="entry name" value="Na/ntran_symport"/>
</dbReference>
<sequence length="618" mass="69274">MTSSMTPEDSKDDTPYQDEVKYKKSDIKDRGSWTKQIDFFLTLCGGSVGLGNVWRFPYLCYKHGGGAFLVPYFLCVILGGIPLLVIEIGIGQFTGQGPITAWNMISPLFKGIGVACLVVESFLNTYYVVIMAWGLYYLFWSFRAVLPYSTCDNEWNTPCCMVANAAAKVNTTSSDNVTVYELANDMTNSRMNTSVECGNETTSPTVEFWNRKVLQIHLSEGIHDIGNVNWHLVLCLILAWICIYLCICKGVKSSGKVVYFTVPFPYILLTILLIRAVTLPNAIDGIIFYLKPDLTKLRNSQVWLDAATQIFFSNSLGQGVLVALGSYNKKTHNFVRDTLLYSAINSATSLYAGFVIFAVLGFMSGVQGKAVGDVASSGPGLGFIAYPEAITQTPLSTLWAILFFLTLLFLGIDSQFVCVEGFITTVVDLYPKTLLRGYRREMFCAAVCAVYCILAIPVVTNGGMYIFQLFDYYSCSGFVLLWIAIFESTVIGWVYGGRRFMRSVAAMTGMGWITRYMVFSWMFATPLFAGTIFLYSLVSYQPLTYEDEYIYPWWGYTIGIMMAVASMINIPIFIIYQLIFKSQGSLKQRWIALTTPSVPDYETSMDKKEVELLEFEVR</sequence>
<feature type="binding site" evidence="6">
    <location>
        <position position="414"/>
    </location>
    <ligand>
        <name>Na(+)</name>
        <dbReference type="ChEBI" id="CHEBI:29101"/>
        <label>1</label>
    </ligand>
</feature>
<proteinExistence type="inferred from homology"/>
<keyword evidence="6" id="KW-0479">Metal-binding</keyword>
<feature type="binding site" evidence="6">
    <location>
        <position position="48"/>
    </location>
    <ligand>
        <name>Na(+)</name>
        <dbReference type="ChEBI" id="CHEBI:29101"/>
        <label>1</label>
    </ligand>
</feature>
<dbReference type="PRINTS" id="PR00176">
    <property type="entry name" value="NANEUSMPORT"/>
</dbReference>
<keyword evidence="6" id="KW-0915">Sodium</keyword>
<dbReference type="PROSITE" id="PS00610">
    <property type="entry name" value="NA_NEUROTRAN_SYMP_1"/>
    <property type="match status" value="1"/>
</dbReference>
<feature type="binding site" evidence="6">
    <location>
        <position position="413"/>
    </location>
    <ligand>
        <name>Na(+)</name>
        <dbReference type="ChEBI" id="CHEBI:29101"/>
        <label>1</label>
    </ligand>
</feature>
<dbReference type="GO" id="GO:0035725">
    <property type="term" value="P:sodium ion transmembrane transport"/>
    <property type="evidence" value="ECO:0000318"/>
    <property type="project" value="GO_Central"/>
</dbReference>
<organism evidence="10 11">
    <name type="scientific">Strongylocentrotus purpuratus</name>
    <name type="common">Purple sea urchin</name>
    <dbReference type="NCBI Taxonomy" id="7668"/>
    <lineage>
        <taxon>Eukaryota</taxon>
        <taxon>Metazoa</taxon>
        <taxon>Echinodermata</taxon>
        <taxon>Eleutherozoa</taxon>
        <taxon>Echinozoa</taxon>
        <taxon>Echinoidea</taxon>
        <taxon>Euechinoidea</taxon>
        <taxon>Echinacea</taxon>
        <taxon>Camarodonta</taxon>
        <taxon>Echinidea</taxon>
        <taxon>Strongylocentrotidae</taxon>
        <taxon>Strongylocentrotus</taxon>
    </lineage>
</organism>
<feature type="transmembrane region" description="Helical" evidence="9">
    <location>
        <begin position="553"/>
        <end position="579"/>
    </location>
</feature>
<evidence type="ECO:0000256" key="7">
    <source>
        <dbReference type="PIRSR" id="PIRSR600175-2"/>
    </source>
</evidence>
<feature type="transmembrane region" description="Helical" evidence="9">
    <location>
        <begin position="442"/>
        <end position="467"/>
    </location>
</feature>
<keyword evidence="2 8" id="KW-0813">Transport</keyword>
<feature type="binding site" evidence="6">
    <location>
        <position position="52"/>
    </location>
    <ligand>
        <name>Na(+)</name>
        <dbReference type="ChEBI" id="CHEBI:29101"/>
        <label>1</label>
    </ligand>
</feature>
<dbReference type="GO" id="GO:0046872">
    <property type="term" value="F:metal ion binding"/>
    <property type="evidence" value="ECO:0007669"/>
    <property type="project" value="UniProtKB-KW"/>
</dbReference>
<dbReference type="Pfam" id="PF00209">
    <property type="entry name" value="SNF"/>
    <property type="match status" value="1"/>
</dbReference>
<dbReference type="KEGG" id="spu:580448"/>
<dbReference type="InterPro" id="IPR037272">
    <property type="entry name" value="SNS_sf"/>
</dbReference>
<dbReference type="PANTHER" id="PTHR11616">
    <property type="entry name" value="SODIUM/CHLORIDE DEPENDENT TRANSPORTER"/>
    <property type="match status" value="1"/>
</dbReference>
<feature type="transmembrane region" description="Helical" evidence="9">
    <location>
        <begin position="228"/>
        <end position="247"/>
    </location>
</feature>
<evidence type="ECO:0000256" key="8">
    <source>
        <dbReference type="RuleBase" id="RU003732"/>
    </source>
</evidence>
<feature type="transmembrane region" description="Helical" evidence="9">
    <location>
        <begin position="516"/>
        <end position="538"/>
    </location>
</feature>
<dbReference type="OMA" id="EVVCIGW"/>
<accession>A0A7M7P5V0</accession>
<feature type="binding site" evidence="6">
    <location>
        <position position="345"/>
    </location>
    <ligand>
        <name>Na(+)</name>
        <dbReference type="ChEBI" id="CHEBI:29101"/>
        <label>1</label>
    </ligand>
</feature>
<comment type="similarity">
    <text evidence="8">Belongs to the sodium:neurotransmitter symporter (SNF) (TC 2.A.22) family.</text>
</comment>
<keyword evidence="3 8" id="KW-0812">Transmembrane</keyword>
<dbReference type="InParanoid" id="A0A7M7P5V0"/>
<keyword evidence="8" id="KW-0769">Symport</keyword>
<evidence type="ECO:0000256" key="6">
    <source>
        <dbReference type="PIRSR" id="PIRSR600175-1"/>
    </source>
</evidence>
<feature type="transmembrane region" description="Helical" evidence="9">
    <location>
        <begin position="37"/>
        <end position="56"/>
    </location>
</feature>
<feature type="transmembrane region" description="Helical" evidence="9">
    <location>
        <begin position="339"/>
        <end position="363"/>
    </location>
</feature>
<comment type="subcellular location">
    <subcellularLocation>
        <location evidence="1">Membrane</location>
        <topology evidence="1">Multi-pass membrane protein</topology>
    </subcellularLocation>
</comment>
<dbReference type="Proteomes" id="UP000007110">
    <property type="component" value="Unassembled WGS sequence"/>
</dbReference>
<dbReference type="SUPFAM" id="SSF161070">
    <property type="entry name" value="SNF-like"/>
    <property type="match status" value="1"/>
</dbReference>
<dbReference type="AlphaFoldDB" id="A0A7M7P5V0"/>
<name>A0A7M7P5V0_STRPU</name>
<evidence type="ECO:0000256" key="2">
    <source>
        <dbReference type="ARBA" id="ARBA00022448"/>
    </source>
</evidence>
<keyword evidence="11" id="KW-1185">Reference proteome</keyword>
<protein>
    <recommendedName>
        <fullName evidence="8">Transporter</fullName>
    </recommendedName>
</protein>
<keyword evidence="4 9" id="KW-1133">Transmembrane helix</keyword>
<evidence type="ECO:0000313" key="10">
    <source>
        <dbReference type="EnsemblMetazoa" id="XP_030846603"/>
    </source>
</evidence>
<feature type="binding site" evidence="6">
    <location>
        <position position="313"/>
    </location>
    <ligand>
        <name>Na(+)</name>
        <dbReference type="ChEBI" id="CHEBI:29101"/>
        <label>1</label>
    </ligand>
</feature>
<dbReference type="GeneID" id="580448"/>
<feature type="transmembrane region" description="Helical" evidence="9">
    <location>
        <begin position="68"/>
        <end position="90"/>
    </location>
</feature>
<feature type="disulfide bond" evidence="7">
    <location>
        <begin position="151"/>
        <end position="160"/>
    </location>
</feature>
<feature type="transmembrane region" description="Helical" evidence="9">
    <location>
        <begin position="111"/>
        <end position="139"/>
    </location>
</feature>
<feature type="transmembrane region" description="Helical" evidence="9">
    <location>
        <begin position="397"/>
        <end position="430"/>
    </location>
</feature>
<dbReference type="PROSITE" id="PS50267">
    <property type="entry name" value="NA_NEUROTRAN_SYMP_3"/>
    <property type="match status" value="1"/>
</dbReference>
<evidence type="ECO:0000256" key="4">
    <source>
        <dbReference type="ARBA" id="ARBA00022989"/>
    </source>
</evidence>
<feature type="transmembrane region" description="Helical" evidence="9">
    <location>
        <begin position="479"/>
        <end position="496"/>
    </location>
</feature>
<dbReference type="GO" id="GO:0015293">
    <property type="term" value="F:symporter activity"/>
    <property type="evidence" value="ECO:0007669"/>
    <property type="project" value="UniProtKB-KW"/>
</dbReference>
<dbReference type="OrthoDB" id="6581954at2759"/>
<keyword evidence="7" id="KW-1015">Disulfide bond</keyword>
<feature type="transmembrane region" description="Helical" evidence="9">
    <location>
        <begin position="310"/>
        <end position="327"/>
    </location>
</feature>
<reference evidence="10" key="2">
    <citation type="submission" date="2021-01" db="UniProtKB">
        <authorList>
            <consortium name="EnsemblMetazoa"/>
        </authorList>
    </citation>
    <scope>IDENTIFICATION</scope>
</reference>
<dbReference type="PANTHER" id="PTHR11616:SF309">
    <property type="entry name" value="TRANSPORTER"/>
    <property type="match status" value="1"/>
</dbReference>
<reference evidence="11" key="1">
    <citation type="submission" date="2015-02" db="EMBL/GenBank/DDBJ databases">
        <title>Genome sequencing for Strongylocentrotus purpuratus.</title>
        <authorList>
            <person name="Murali S."/>
            <person name="Liu Y."/>
            <person name="Vee V."/>
            <person name="English A."/>
            <person name="Wang M."/>
            <person name="Skinner E."/>
            <person name="Han Y."/>
            <person name="Muzny D.M."/>
            <person name="Worley K.C."/>
            <person name="Gibbs R.A."/>
        </authorList>
    </citation>
    <scope>NUCLEOTIDE SEQUENCE</scope>
</reference>
<dbReference type="GO" id="GO:0005886">
    <property type="term" value="C:plasma membrane"/>
    <property type="evidence" value="ECO:0000318"/>
    <property type="project" value="GO_Central"/>
</dbReference>